<evidence type="ECO:0000256" key="2">
    <source>
        <dbReference type="SAM" id="SignalP"/>
    </source>
</evidence>
<evidence type="ECO:0000313" key="3">
    <source>
        <dbReference type="EMBL" id="UQA91611.1"/>
    </source>
</evidence>
<feature type="compositionally biased region" description="Basic and acidic residues" evidence="1">
    <location>
        <begin position="49"/>
        <end position="59"/>
    </location>
</feature>
<keyword evidence="2" id="KW-0732">Signal</keyword>
<reference evidence="3" key="1">
    <citation type="submission" date="2021-10" db="EMBL/GenBank/DDBJ databases">
        <title>Streptomyces nigrumlapis sp.nov.,an antimicrobial producing actinobacterium isolated from Black Gobi rocks.</title>
        <authorList>
            <person name="Wen Y."/>
            <person name="Zhang W."/>
            <person name="Liu X.G."/>
        </authorList>
    </citation>
    <scope>NUCLEOTIDE SEQUENCE</scope>
    <source>
        <strain evidence="3">ST13-2-2</strain>
    </source>
</reference>
<dbReference type="EMBL" id="CP086322">
    <property type="protein sequence ID" value="UQA91611.1"/>
    <property type="molecule type" value="Genomic_DNA"/>
</dbReference>
<dbReference type="Proteomes" id="UP000830115">
    <property type="component" value="Chromosome"/>
</dbReference>
<name>A0ABY4M1I0_9ACTN</name>
<feature type="compositionally biased region" description="Basic and acidic residues" evidence="1">
    <location>
        <begin position="29"/>
        <end position="40"/>
    </location>
</feature>
<evidence type="ECO:0000256" key="1">
    <source>
        <dbReference type="SAM" id="MobiDB-lite"/>
    </source>
</evidence>
<keyword evidence="4" id="KW-1185">Reference proteome</keyword>
<gene>
    <name evidence="3" type="ORF">K9S39_06845</name>
</gene>
<sequence>MSLALAALTLALLLTHLATQSVAFLVLERSSEEGEREDAAQRGLVLDELEPHERPEEED</sequence>
<dbReference type="RefSeq" id="WP_248862419.1">
    <property type="nucleotide sequence ID" value="NZ_CP086322.1"/>
</dbReference>
<feature type="signal peptide" evidence="2">
    <location>
        <begin position="1"/>
        <end position="23"/>
    </location>
</feature>
<protein>
    <submittedName>
        <fullName evidence="3">Uncharacterized protein</fullName>
    </submittedName>
</protein>
<proteinExistence type="predicted"/>
<feature type="region of interest" description="Disordered" evidence="1">
    <location>
        <begin position="29"/>
        <end position="59"/>
    </location>
</feature>
<accession>A0ABY4M1I0</accession>
<evidence type="ECO:0000313" key="4">
    <source>
        <dbReference type="Proteomes" id="UP000830115"/>
    </source>
</evidence>
<feature type="chain" id="PRO_5045975121" evidence="2">
    <location>
        <begin position="24"/>
        <end position="59"/>
    </location>
</feature>
<organism evidence="3 4">
    <name type="scientific">Streptomyces halobius</name>
    <dbReference type="NCBI Taxonomy" id="2879846"/>
    <lineage>
        <taxon>Bacteria</taxon>
        <taxon>Bacillati</taxon>
        <taxon>Actinomycetota</taxon>
        <taxon>Actinomycetes</taxon>
        <taxon>Kitasatosporales</taxon>
        <taxon>Streptomycetaceae</taxon>
        <taxon>Streptomyces</taxon>
    </lineage>
</organism>